<dbReference type="GO" id="GO:0003735">
    <property type="term" value="F:structural constituent of ribosome"/>
    <property type="evidence" value="ECO:0007669"/>
    <property type="project" value="InterPro"/>
</dbReference>
<feature type="domain" description="Ribosomal protein/NADH dehydrogenase" evidence="7">
    <location>
        <begin position="54"/>
        <end position="127"/>
    </location>
</feature>
<dbReference type="Gene3D" id="3.40.30.10">
    <property type="entry name" value="Glutaredoxin"/>
    <property type="match status" value="1"/>
</dbReference>
<dbReference type="InterPro" id="IPR007741">
    <property type="entry name" value="Ribosomal_mL43/mS25/NADH_DH"/>
</dbReference>
<evidence type="ECO:0000256" key="3">
    <source>
        <dbReference type="ARBA" id="ARBA00022980"/>
    </source>
</evidence>
<dbReference type="GO" id="GO:0032543">
    <property type="term" value="P:mitochondrial translation"/>
    <property type="evidence" value="ECO:0007669"/>
    <property type="project" value="InterPro"/>
</dbReference>
<evidence type="ECO:0000256" key="5">
    <source>
        <dbReference type="ARBA" id="ARBA00023274"/>
    </source>
</evidence>
<keyword evidence="5" id="KW-0687">Ribonucleoprotein</keyword>
<dbReference type="PANTHER" id="PTHR21396">
    <property type="entry name" value="39S RIBOSOMAL PROTEIN L43"/>
    <property type="match status" value="1"/>
</dbReference>
<evidence type="ECO:0000259" key="7">
    <source>
        <dbReference type="SMART" id="SM00916"/>
    </source>
</evidence>
<evidence type="ECO:0000256" key="6">
    <source>
        <dbReference type="ARBA" id="ARBA00035188"/>
    </source>
</evidence>
<comment type="subcellular location">
    <subcellularLocation>
        <location evidence="1">Mitochondrion</location>
    </subcellularLocation>
</comment>
<dbReference type="Pfam" id="PF05047">
    <property type="entry name" value="L51_S25_CI-B8"/>
    <property type="match status" value="1"/>
</dbReference>
<dbReference type="Proteomes" id="UP000036681">
    <property type="component" value="Unplaced"/>
</dbReference>
<keyword evidence="4" id="KW-0496">Mitochondrion</keyword>
<dbReference type="InterPro" id="IPR036249">
    <property type="entry name" value="Thioredoxin-like_sf"/>
</dbReference>
<organism evidence="8 9">
    <name type="scientific">Ascaris lumbricoides</name>
    <name type="common">Giant roundworm</name>
    <dbReference type="NCBI Taxonomy" id="6252"/>
    <lineage>
        <taxon>Eukaryota</taxon>
        <taxon>Metazoa</taxon>
        <taxon>Ecdysozoa</taxon>
        <taxon>Nematoda</taxon>
        <taxon>Chromadorea</taxon>
        <taxon>Rhabditida</taxon>
        <taxon>Spirurina</taxon>
        <taxon>Ascaridomorpha</taxon>
        <taxon>Ascaridoidea</taxon>
        <taxon>Ascarididae</taxon>
        <taxon>Ascaris</taxon>
    </lineage>
</organism>
<keyword evidence="8" id="KW-1185">Reference proteome</keyword>
<keyword evidence="3" id="KW-0689">Ribosomal protein</keyword>
<evidence type="ECO:0000256" key="1">
    <source>
        <dbReference type="ARBA" id="ARBA00004173"/>
    </source>
</evidence>
<comment type="similarity">
    <text evidence="2">Belongs to the mitochondrion-specific ribosomal protein mL43 family.</text>
</comment>
<dbReference type="PANTHER" id="PTHR21396:SF2">
    <property type="entry name" value="LARGE RIBOSOMAL SUBUNIT PROTEIN ML43"/>
    <property type="match status" value="1"/>
</dbReference>
<protein>
    <recommendedName>
        <fullName evidence="6">Large ribosomal subunit protein mL43</fullName>
    </recommendedName>
</protein>
<dbReference type="AlphaFoldDB" id="A0A0M3HR23"/>
<dbReference type="InterPro" id="IPR039927">
    <property type="entry name" value="Ribosomal_mL43"/>
</dbReference>
<proteinExistence type="inferred from homology"/>
<evidence type="ECO:0000256" key="2">
    <source>
        <dbReference type="ARBA" id="ARBA00006073"/>
    </source>
</evidence>
<dbReference type="SUPFAM" id="SSF52833">
    <property type="entry name" value="Thioredoxin-like"/>
    <property type="match status" value="1"/>
</dbReference>
<name>A0A0M3HR23_ASCLU</name>
<dbReference type="WBParaSite" id="ALUE_0000466101-mRNA-1">
    <property type="protein sequence ID" value="ALUE_0000466101-mRNA-1"/>
    <property type="gene ID" value="ALUE_0000466101"/>
</dbReference>
<sequence>MPSRVRVDRIKPIYTAAKALNYGWRLTDFPKTPMNNGVTSYIPQAHRITLRFCKQSESSVGMRNFIESDIKRFAQQNPSIVIYVTPIRNSSPTLRAEYGNGRMAHVNATNFTAEQVALHMNLLRTRSGLPVVKLESRQTAAVSSVQGAWNPLLNIDTEQNVADLPQKKFSMHRSNQQTATEYISSLVNKS</sequence>
<evidence type="ECO:0000313" key="8">
    <source>
        <dbReference type="Proteomes" id="UP000036681"/>
    </source>
</evidence>
<dbReference type="GO" id="GO:0005762">
    <property type="term" value="C:mitochondrial large ribosomal subunit"/>
    <property type="evidence" value="ECO:0007669"/>
    <property type="project" value="TreeGrafter"/>
</dbReference>
<evidence type="ECO:0000256" key="4">
    <source>
        <dbReference type="ARBA" id="ARBA00023128"/>
    </source>
</evidence>
<accession>A0A0M3HR23</accession>
<evidence type="ECO:0000313" key="9">
    <source>
        <dbReference type="WBParaSite" id="ALUE_0000466101-mRNA-1"/>
    </source>
</evidence>
<dbReference type="SMART" id="SM00916">
    <property type="entry name" value="L51_S25_CI-B8"/>
    <property type="match status" value="1"/>
</dbReference>
<reference evidence="9" key="1">
    <citation type="submission" date="2017-02" db="UniProtKB">
        <authorList>
            <consortium name="WormBaseParasite"/>
        </authorList>
    </citation>
    <scope>IDENTIFICATION</scope>
</reference>